<keyword evidence="2" id="KW-1185">Reference proteome</keyword>
<organism evidence="1 2">
    <name type="scientific">Dissostichus mawsoni</name>
    <name type="common">Antarctic cod</name>
    <dbReference type="NCBI Taxonomy" id="36200"/>
    <lineage>
        <taxon>Eukaryota</taxon>
        <taxon>Metazoa</taxon>
        <taxon>Chordata</taxon>
        <taxon>Craniata</taxon>
        <taxon>Vertebrata</taxon>
        <taxon>Euteleostomi</taxon>
        <taxon>Actinopterygii</taxon>
        <taxon>Neopterygii</taxon>
        <taxon>Teleostei</taxon>
        <taxon>Neoteleostei</taxon>
        <taxon>Acanthomorphata</taxon>
        <taxon>Eupercaria</taxon>
        <taxon>Perciformes</taxon>
        <taxon>Notothenioidei</taxon>
        <taxon>Nototheniidae</taxon>
        <taxon>Dissostichus</taxon>
    </lineage>
</organism>
<accession>A0A7J5YNE1</accession>
<proteinExistence type="predicted"/>
<comment type="caution">
    <text evidence="1">The sequence shown here is derived from an EMBL/GenBank/DDBJ whole genome shotgun (WGS) entry which is preliminary data.</text>
</comment>
<evidence type="ECO:0000313" key="2">
    <source>
        <dbReference type="Proteomes" id="UP000518266"/>
    </source>
</evidence>
<reference evidence="1 2" key="1">
    <citation type="submission" date="2020-03" db="EMBL/GenBank/DDBJ databases">
        <title>Dissostichus mawsoni Genome sequencing and assembly.</title>
        <authorList>
            <person name="Park H."/>
        </authorList>
    </citation>
    <scope>NUCLEOTIDE SEQUENCE [LARGE SCALE GENOMIC DNA]</scope>
    <source>
        <strain evidence="1">DM0001</strain>
        <tissue evidence="1">Muscle</tissue>
    </source>
</reference>
<dbReference type="Proteomes" id="UP000518266">
    <property type="component" value="Unassembled WGS sequence"/>
</dbReference>
<dbReference type="AlphaFoldDB" id="A0A7J5YNE1"/>
<evidence type="ECO:0000313" key="1">
    <source>
        <dbReference type="EMBL" id="KAF3850461.1"/>
    </source>
</evidence>
<sequence>MKGNNCSLWNTYAPSPSNSLLYSAISISSRVLMSSNIWYSWPWRSVSARICISCCSSAVTWLCRLCNCMEYRPSVSAKVPSSDPFCRWKLKRGGRERRKSELVSYLCLEPGFKVSRILGGHSLILLTNFCHNEGQVLWLPYVHLHVDLSSHLVSHE</sequence>
<protein>
    <submittedName>
        <fullName evidence="1">Uncharacterized protein</fullName>
    </submittedName>
</protein>
<gene>
    <name evidence="1" type="ORF">F7725_012233</name>
</gene>
<name>A0A7J5YNE1_DISMA</name>
<dbReference type="EMBL" id="JAAKFY010000010">
    <property type="protein sequence ID" value="KAF3850461.1"/>
    <property type="molecule type" value="Genomic_DNA"/>
</dbReference>